<organism evidence="2">
    <name type="scientific">Rhizophora mucronata</name>
    <name type="common">Asiatic mangrove</name>
    <dbReference type="NCBI Taxonomy" id="61149"/>
    <lineage>
        <taxon>Eukaryota</taxon>
        <taxon>Viridiplantae</taxon>
        <taxon>Streptophyta</taxon>
        <taxon>Embryophyta</taxon>
        <taxon>Tracheophyta</taxon>
        <taxon>Spermatophyta</taxon>
        <taxon>Magnoliopsida</taxon>
        <taxon>eudicotyledons</taxon>
        <taxon>Gunneridae</taxon>
        <taxon>Pentapetalae</taxon>
        <taxon>rosids</taxon>
        <taxon>fabids</taxon>
        <taxon>Malpighiales</taxon>
        <taxon>Rhizophoraceae</taxon>
        <taxon>Rhizophora</taxon>
    </lineage>
</organism>
<sequence>MEDSYVSVGFNAICRSGFNSHSAIFFLPFMKIFYYRQLLVHGCLILMSFNLTASPFQYLDELRGPILFFWVSCGVSLVALVEIRQLLLSDAEPSYFIQYCCPWLLPALILNSDNSNLNWVAQVACHPLAVLIKNHFVPIFSLCMGWHCSKRCDWERGGLVLQTSILHLAEIAENERDELIKKHMVSIVSYILALASSVSDPPVPLFTKDVVAHAIQTVVDGFLEKEDYAASGVVLDKINIFRPDRVFMFILEMHYQIAAAVHPRHRCHRLAGVEVLINILGPRASVSSTFNYLCNLTGQFIGCQALQDQCCCIISALLQTFKSKPSKVIAILLGEQLQFLVSKLVASCIAVDTAGKLSSIRSSEVLSLLHQLTVDSDPALQDYVRELEPFPQIGIFDGIREFHQELWHACSPRDHLLKFAKRSCFLPPRLLSCSVQALHKQLMSRESFWKGNKAARDTIEDAYWYHDAEIVDAVWTLVRMCGSDDANSIRPLVSDFVSRIGIGDPCRVVLHLPRDSSHMKNCRLVTNDSPTEINFKMDSVRSEELLITILKLLKKYLIDDSVKTVDMASQALRVCL</sequence>
<dbReference type="GO" id="GO:0004674">
    <property type="term" value="F:protein serine/threonine kinase activity"/>
    <property type="evidence" value="ECO:0007669"/>
    <property type="project" value="InterPro"/>
</dbReference>
<reference evidence="2" key="1">
    <citation type="submission" date="2018-02" db="EMBL/GenBank/DDBJ databases">
        <title>Rhizophora mucronata_Transcriptome.</title>
        <authorList>
            <person name="Meera S.P."/>
            <person name="Sreeshan A."/>
            <person name="Augustine A."/>
        </authorList>
    </citation>
    <scope>NUCLEOTIDE SEQUENCE</scope>
    <source>
        <tissue evidence="2">Leaf</tissue>
    </source>
</reference>
<dbReference type="EMBL" id="GGEC01031808">
    <property type="protein sequence ID" value="MBX12292.1"/>
    <property type="molecule type" value="Transcribed_RNA"/>
</dbReference>
<name>A0A2P2L2U1_RHIMU</name>
<keyword evidence="1" id="KW-0812">Transmembrane</keyword>
<evidence type="ECO:0000313" key="2">
    <source>
        <dbReference type="EMBL" id="MBX12292.1"/>
    </source>
</evidence>
<dbReference type="AlphaFoldDB" id="A0A2P2L2U1"/>
<protein>
    <submittedName>
        <fullName evidence="2">Serine/threonine-protein kinase ATM isoform X3</fullName>
    </submittedName>
</protein>
<dbReference type="InterPro" id="IPR057445">
    <property type="entry name" value="ATM_TPR"/>
</dbReference>
<dbReference type="Pfam" id="PF25360">
    <property type="entry name" value="TPR_ATM"/>
    <property type="match status" value="1"/>
</dbReference>
<keyword evidence="1" id="KW-1133">Transmembrane helix</keyword>
<dbReference type="GO" id="GO:0006974">
    <property type="term" value="P:DNA damage response"/>
    <property type="evidence" value="ECO:0007669"/>
    <property type="project" value="InterPro"/>
</dbReference>
<dbReference type="PANTHER" id="PTHR37079:SF4">
    <property type="entry name" value="SERINE_THREONINE-PROTEIN KINASE ATM"/>
    <property type="match status" value="1"/>
</dbReference>
<keyword evidence="1" id="KW-0472">Membrane</keyword>
<dbReference type="PANTHER" id="PTHR37079">
    <property type="entry name" value="SERINE/THREONINE-PROTEIN KINASE ATM"/>
    <property type="match status" value="1"/>
</dbReference>
<feature type="transmembrane region" description="Helical" evidence="1">
    <location>
        <begin position="38"/>
        <end position="56"/>
    </location>
</feature>
<keyword evidence="2" id="KW-0418">Kinase</keyword>
<feature type="transmembrane region" description="Helical" evidence="1">
    <location>
        <begin position="62"/>
        <end position="81"/>
    </location>
</feature>
<accession>A0A2P2L2U1</accession>
<dbReference type="InterPro" id="IPR038980">
    <property type="entry name" value="ATM_plant"/>
</dbReference>
<keyword evidence="2" id="KW-0808">Transferase</keyword>
<evidence type="ECO:0000256" key="1">
    <source>
        <dbReference type="SAM" id="Phobius"/>
    </source>
</evidence>
<proteinExistence type="predicted"/>